<feature type="compositionally biased region" description="Polar residues" evidence="7">
    <location>
        <begin position="158"/>
        <end position="171"/>
    </location>
</feature>
<organism evidence="10 11">
    <name type="scientific">Lithospermum erythrorhizon</name>
    <name type="common">Purple gromwell</name>
    <name type="synonym">Lithospermum officinale var. erythrorhizon</name>
    <dbReference type="NCBI Taxonomy" id="34254"/>
    <lineage>
        <taxon>Eukaryota</taxon>
        <taxon>Viridiplantae</taxon>
        <taxon>Streptophyta</taxon>
        <taxon>Embryophyta</taxon>
        <taxon>Tracheophyta</taxon>
        <taxon>Spermatophyta</taxon>
        <taxon>Magnoliopsida</taxon>
        <taxon>eudicotyledons</taxon>
        <taxon>Gunneridae</taxon>
        <taxon>Pentapetalae</taxon>
        <taxon>asterids</taxon>
        <taxon>lamiids</taxon>
        <taxon>Boraginales</taxon>
        <taxon>Boraginaceae</taxon>
        <taxon>Boraginoideae</taxon>
        <taxon>Lithospermeae</taxon>
        <taxon>Lithospermum</taxon>
    </lineage>
</organism>
<dbReference type="Gene3D" id="1.10.10.60">
    <property type="entry name" value="Homeodomain-like"/>
    <property type="match status" value="2"/>
</dbReference>
<feature type="domain" description="HTH myb-type" evidence="9">
    <location>
        <begin position="9"/>
        <end position="65"/>
    </location>
</feature>
<evidence type="ECO:0000256" key="4">
    <source>
        <dbReference type="ARBA" id="ARBA00023125"/>
    </source>
</evidence>
<evidence type="ECO:0000259" key="8">
    <source>
        <dbReference type="PROSITE" id="PS50090"/>
    </source>
</evidence>
<evidence type="ECO:0000313" key="11">
    <source>
        <dbReference type="Proteomes" id="UP001454036"/>
    </source>
</evidence>
<proteinExistence type="predicted"/>
<evidence type="ECO:0000313" key="10">
    <source>
        <dbReference type="EMBL" id="GAA0184362.1"/>
    </source>
</evidence>
<dbReference type="PANTHER" id="PTHR47997:SF75">
    <property type="entry name" value="MYB DOMAIN PROTEIN 55"/>
    <property type="match status" value="1"/>
</dbReference>
<evidence type="ECO:0000256" key="3">
    <source>
        <dbReference type="ARBA" id="ARBA00023015"/>
    </source>
</evidence>
<dbReference type="InterPro" id="IPR017930">
    <property type="entry name" value="Myb_dom"/>
</dbReference>
<dbReference type="Proteomes" id="UP001454036">
    <property type="component" value="Unassembled WGS sequence"/>
</dbReference>
<name>A0AAV3RVE7_LITER</name>
<dbReference type="PROSITE" id="PS51294">
    <property type="entry name" value="HTH_MYB"/>
    <property type="match status" value="2"/>
</dbReference>
<dbReference type="InterPro" id="IPR051953">
    <property type="entry name" value="Plant_SW-associated_TFs"/>
</dbReference>
<comment type="caution">
    <text evidence="10">The sequence shown here is derived from an EMBL/GenBank/DDBJ whole genome shotgun (WGS) entry which is preliminary data.</text>
</comment>
<dbReference type="CDD" id="cd00167">
    <property type="entry name" value="SANT"/>
    <property type="match status" value="2"/>
</dbReference>
<accession>A0AAV3RVE7</accession>
<evidence type="ECO:0000256" key="6">
    <source>
        <dbReference type="ARBA" id="ARBA00023242"/>
    </source>
</evidence>
<dbReference type="InterPro" id="IPR009057">
    <property type="entry name" value="Homeodomain-like_sf"/>
</dbReference>
<evidence type="ECO:0000256" key="1">
    <source>
        <dbReference type="ARBA" id="ARBA00004123"/>
    </source>
</evidence>
<dbReference type="PROSITE" id="PS50090">
    <property type="entry name" value="MYB_LIKE"/>
    <property type="match status" value="2"/>
</dbReference>
<dbReference type="FunFam" id="1.10.10.60:FF:000394">
    <property type="entry name" value="MYB transcription factor"/>
    <property type="match status" value="1"/>
</dbReference>
<keyword evidence="11" id="KW-1185">Reference proteome</keyword>
<dbReference type="GO" id="GO:0005634">
    <property type="term" value="C:nucleus"/>
    <property type="evidence" value="ECO:0007669"/>
    <property type="project" value="UniProtKB-SubCell"/>
</dbReference>
<feature type="domain" description="HTH myb-type" evidence="9">
    <location>
        <begin position="66"/>
        <end position="116"/>
    </location>
</feature>
<dbReference type="SMART" id="SM00717">
    <property type="entry name" value="SANT"/>
    <property type="match status" value="2"/>
</dbReference>
<protein>
    <submittedName>
        <fullName evidence="10">Uncharacterized protein</fullName>
    </submittedName>
</protein>
<evidence type="ECO:0000256" key="2">
    <source>
        <dbReference type="ARBA" id="ARBA00022737"/>
    </source>
</evidence>
<dbReference type="InterPro" id="IPR001005">
    <property type="entry name" value="SANT/Myb"/>
</dbReference>
<comment type="subcellular location">
    <subcellularLocation>
        <location evidence="1">Nucleus</location>
    </subcellularLocation>
</comment>
<keyword evidence="3" id="KW-0805">Transcription regulation</keyword>
<keyword evidence="4" id="KW-0238">DNA-binding</keyword>
<dbReference type="Pfam" id="PF00249">
    <property type="entry name" value="Myb_DNA-binding"/>
    <property type="match status" value="2"/>
</dbReference>
<evidence type="ECO:0000256" key="5">
    <source>
        <dbReference type="ARBA" id="ARBA00023163"/>
    </source>
</evidence>
<reference evidence="10 11" key="1">
    <citation type="submission" date="2024-01" db="EMBL/GenBank/DDBJ databases">
        <title>The complete chloroplast genome sequence of Lithospermum erythrorhizon: insights into the phylogenetic relationship among Boraginaceae species and the maternal lineages of purple gromwells.</title>
        <authorList>
            <person name="Okada T."/>
            <person name="Watanabe K."/>
        </authorList>
    </citation>
    <scope>NUCLEOTIDE SEQUENCE [LARGE SCALE GENOMIC DNA]</scope>
</reference>
<dbReference type="GO" id="GO:0000976">
    <property type="term" value="F:transcription cis-regulatory region binding"/>
    <property type="evidence" value="ECO:0007669"/>
    <property type="project" value="UniProtKB-ARBA"/>
</dbReference>
<dbReference type="SUPFAM" id="SSF46689">
    <property type="entry name" value="Homeodomain-like"/>
    <property type="match status" value="1"/>
</dbReference>
<dbReference type="PANTHER" id="PTHR47997">
    <property type="entry name" value="MYB DOMAIN PROTEIN 55"/>
    <property type="match status" value="1"/>
</dbReference>
<sequence length="415" mass="46925">MGRHSCCYKQKLRKGLWSPEEDEKLINHITKFGHGCWSSVPKLAGLQRCGKSCRLRWINYLRPDLKRGAFSQEEENLIIELHEVLGNKWSQIAVQLPGRTDNEIKNLWNSSIKKKLGQRGIDPNTHKPLSEVEKEEKINDKASQESSSGLNFVDHSESISTTSNSNQNHPPSTLEFFLNKSNSSSNFHVQDYYGLYANTKETTTNTSSNKPLDGYSTFFQQLNYAQNAGIALMNPPTSSLFFNPTNNNSNMTTTTTTLPSFSNSIISSPPPKPPLNLLHSSENPITSYEMNKFHNNATDMQNNYSFLENATTTNTISSWGSVSDSGKSIKQTETEDIRWNEYLQTPFLFGNNNAIQSHPTSGQNMYRTAEIKSENPFIVEGENSLNTISFHQQNQQEVSLQAFQRLQAATYAEYY</sequence>
<keyword evidence="6" id="KW-0539">Nucleus</keyword>
<dbReference type="AlphaFoldDB" id="A0AAV3RVE7"/>
<feature type="compositionally biased region" description="Basic and acidic residues" evidence="7">
    <location>
        <begin position="124"/>
        <end position="143"/>
    </location>
</feature>
<feature type="domain" description="Myb-like" evidence="8">
    <location>
        <begin position="62"/>
        <end position="112"/>
    </location>
</feature>
<feature type="region of interest" description="Disordered" evidence="7">
    <location>
        <begin position="117"/>
        <end position="172"/>
    </location>
</feature>
<dbReference type="EMBL" id="BAABME010011834">
    <property type="protein sequence ID" value="GAA0184362.1"/>
    <property type="molecule type" value="Genomic_DNA"/>
</dbReference>
<feature type="domain" description="Myb-like" evidence="8">
    <location>
        <begin position="9"/>
        <end position="61"/>
    </location>
</feature>
<dbReference type="FunFam" id="1.10.10.60:FF:000047">
    <property type="entry name" value="Myb transcription factor"/>
    <property type="match status" value="1"/>
</dbReference>
<evidence type="ECO:0000259" key="9">
    <source>
        <dbReference type="PROSITE" id="PS51294"/>
    </source>
</evidence>
<keyword evidence="2" id="KW-0677">Repeat</keyword>
<evidence type="ECO:0000256" key="7">
    <source>
        <dbReference type="SAM" id="MobiDB-lite"/>
    </source>
</evidence>
<gene>
    <name evidence="10" type="ORF">LIER_31650</name>
</gene>
<keyword evidence="5" id="KW-0804">Transcription</keyword>